<reference evidence="1 2" key="2">
    <citation type="journal article" date="2012" name="Eukaryot. Cell">
        <title>Genome update of Botrytis cinerea strains B05.10 and T4.</title>
        <authorList>
            <person name="Staats M."/>
            <person name="van Kan J.A."/>
        </authorList>
    </citation>
    <scope>NUCLEOTIDE SEQUENCE [LARGE SCALE GENOMIC DNA]</scope>
    <source>
        <strain evidence="1 2">B05.10</strain>
    </source>
</reference>
<reference evidence="1 2" key="1">
    <citation type="journal article" date="2011" name="PLoS Genet.">
        <title>Genomic analysis of the necrotrophic fungal pathogens Sclerotinia sclerotiorum and Botrytis cinerea.</title>
        <authorList>
            <person name="Amselem J."/>
            <person name="Cuomo C.A."/>
            <person name="van Kan J.A."/>
            <person name="Viaud M."/>
            <person name="Benito E.P."/>
            <person name="Couloux A."/>
            <person name="Coutinho P.M."/>
            <person name="de Vries R.P."/>
            <person name="Dyer P.S."/>
            <person name="Fillinger S."/>
            <person name="Fournier E."/>
            <person name="Gout L."/>
            <person name="Hahn M."/>
            <person name="Kohn L."/>
            <person name="Lapalu N."/>
            <person name="Plummer K.M."/>
            <person name="Pradier J.M."/>
            <person name="Quevillon E."/>
            <person name="Sharon A."/>
            <person name="Simon A."/>
            <person name="ten Have A."/>
            <person name="Tudzynski B."/>
            <person name="Tudzynski P."/>
            <person name="Wincker P."/>
            <person name="Andrew M."/>
            <person name="Anthouard V."/>
            <person name="Beever R.E."/>
            <person name="Beffa R."/>
            <person name="Benoit I."/>
            <person name="Bouzid O."/>
            <person name="Brault B."/>
            <person name="Chen Z."/>
            <person name="Choquer M."/>
            <person name="Collemare J."/>
            <person name="Cotton P."/>
            <person name="Danchin E.G."/>
            <person name="Da Silva C."/>
            <person name="Gautier A."/>
            <person name="Giraud C."/>
            <person name="Giraud T."/>
            <person name="Gonzalez C."/>
            <person name="Grossetete S."/>
            <person name="Guldener U."/>
            <person name="Henrissat B."/>
            <person name="Howlett B.J."/>
            <person name="Kodira C."/>
            <person name="Kretschmer M."/>
            <person name="Lappartient A."/>
            <person name="Leroch M."/>
            <person name="Levis C."/>
            <person name="Mauceli E."/>
            <person name="Neuveglise C."/>
            <person name="Oeser B."/>
            <person name="Pearson M."/>
            <person name="Poulain J."/>
            <person name="Poussereau N."/>
            <person name="Quesneville H."/>
            <person name="Rascle C."/>
            <person name="Schumacher J."/>
            <person name="Segurens B."/>
            <person name="Sexton A."/>
            <person name="Silva E."/>
            <person name="Sirven C."/>
            <person name="Soanes D.M."/>
            <person name="Talbot N.J."/>
            <person name="Templeton M."/>
            <person name="Yandava C."/>
            <person name="Yarden O."/>
            <person name="Zeng Q."/>
            <person name="Rollins J.A."/>
            <person name="Lebrun M.H."/>
            <person name="Dickman M."/>
        </authorList>
    </citation>
    <scope>NUCLEOTIDE SEQUENCE [LARGE SCALE GENOMIC DNA]</scope>
    <source>
        <strain evidence="1 2">B05.10</strain>
    </source>
</reference>
<protein>
    <recommendedName>
        <fullName evidence="3">BTB domain-containing protein</fullName>
    </recommendedName>
</protein>
<dbReference type="AlphaFoldDB" id="A0A384JJ28"/>
<gene>
    <name evidence="1" type="ORF">BCIN_06g00950</name>
</gene>
<dbReference type="EMBL" id="CP009810">
    <property type="protein sequence ID" value="ATZ50598.1"/>
    <property type="molecule type" value="Genomic_DNA"/>
</dbReference>
<evidence type="ECO:0000313" key="2">
    <source>
        <dbReference type="Proteomes" id="UP000001798"/>
    </source>
</evidence>
<dbReference type="OMA" id="NLANHIM"/>
<dbReference type="KEGG" id="bfu:BCIN_06g00950"/>
<proteinExistence type="predicted"/>
<name>A0A384JJ28_BOTFB</name>
<dbReference type="VEuPathDB" id="FungiDB:Bcin06g00950"/>
<dbReference type="OrthoDB" id="3497304at2759"/>
<evidence type="ECO:0000313" key="1">
    <source>
        <dbReference type="EMBL" id="ATZ50598.1"/>
    </source>
</evidence>
<evidence type="ECO:0008006" key="3">
    <source>
        <dbReference type="Google" id="ProtNLM"/>
    </source>
</evidence>
<keyword evidence="2" id="KW-1185">Reference proteome</keyword>
<accession>A0A384JJ28</accession>
<sequence length="259" mass="29876">MSDNNMDNVQMEGSSVQEANETISFAGAFEEYKIDKELLWRKVPVIAGEERPYFSTDLGLTTETFEAFLLWINTDRLPELNVIYIEKDHILEYYGYNHEMLYRAALWFDLKVLADNIMDCIRKVHVSFGIGFTKIEIKRIYAQQFTRWGLSYYAALWIHLEDTRPNDYMKATTKADRDALLKDRVIAQNVHNISGPWFPGNQSACMFHIHAASQPCLQNYDIAVGLWVIDKNGEDMSLDKWKTKKLAEQTPTAGGQSNL</sequence>
<organism evidence="1 2">
    <name type="scientific">Botryotinia fuckeliana (strain B05.10)</name>
    <name type="common">Noble rot fungus</name>
    <name type="synonym">Botrytis cinerea</name>
    <dbReference type="NCBI Taxonomy" id="332648"/>
    <lineage>
        <taxon>Eukaryota</taxon>
        <taxon>Fungi</taxon>
        <taxon>Dikarya</taxon>
        <taxon>Ascomycota</taxon>
        <taxon>Pezizomycotina</taxon>
        <taxon>Leotiomycetes</taxon>
        <taxon>Helotiales</taxon>
        <taxon>Sclerotiniaceae</taxon>
        <taxon>Botrytis</taxon>
    </lineage>
</organism>
<dbReference type="RefSeq" id="XP_001560229.1">
    <property type="nucleotide sequence ID" value="XM_001560179.2"/>
</dbReference>
<dbReference type="Proteomes" id="UP000001798">
    <property type="component" value="Chromosome 6"/>
</dbReference>
<reference evidence="1 2" key="3">
    <citation type="journal article" date="2017" name="Mol. Plant Pathol.">
        <title>A gapless genome sequence of the fungus Botrytis cinerea.</title>
        <authorList>
            <person name="Van Kan J.A."/>
            <person name="Stassen J.H."/>
            <person name="Mosbach A."/>
            <person name="Van Der Lee T.A."/>
            <person name="Faino L."/>
            <person name="Farmer A.D."/>
            <person name="Papasotiriou D.G."/>
            <person name="Zhou S."/>
            <person name="Seidl M.F."/>
            <person name="Cottam E."/>
            <person name="Edel D."/>
            <person name="Hahn M."/>
            <person name="Schwartz D.C."/>
            <person name="Dietrich R.A."/>
            <person name="Widdison S."/>
            <person name="Scalliet G."/>
        </authorList>
    </citation>
    <scope>NUCLEOTIDE SEQUENCE [LARGE SCALE GENOMIC DNA]</scope>
    <source>
        <strain evidence="1 2">B05.10</strain>
    </source>
</reference>
<dbReference type="GeneID" id="5440789"/>